<evidence type="ECO:0000256" key="1">
    <source>
        <dbReference type="ARBA" id="ARBA00001933"/>
    </source>
</evidence>
<dbReference type="InterPro" id="IPR015421">
    <property type="entry name" value="PyrdxlP-dep_Trfase_major"/>
</dbReference>
<reference evidence="8 9" key="1">
    <citation type="submission" date="2021-02" db="EMBL/GenBank/DDBJ databases">
        <title>Nitrogen-fixing ability and nitrogen fixation related genes of thermophilic fermentative bacteria in the genus Caldicellulosiruptor.</title>
        <authorList>
            <person name="Chen Y."/>
            <person name="Nishihara A."/>
            <person name="Haruta S."/>
        </authorList>
    </citation>
    <scope>NUCLEOTIDE SEQUENCE [LARGE SCALE GENOMIC DNA]</scope>
    <source>
        <strain evidence="8 9">YA01</strain>
    </source>
</reference>
<keyword evidence="4" id="KW-0663">Pyridoxal phosphate</keyword>
<proteinExistence type="inferred from homology"/>
<protein>
    <submittedName>
        <fullName evidence="8">Arginine decarboxylase</fullName>
    </submittedName>
</protein>
<dbReference type="EMBL" id="AP024480">
    <property type="protein sequence ID" value="BCS81992.1"/>
    <property type="molecule type" value="Genomic_DNA"/>
</dbReference>
<dbReference type="Pfam" id="PF03711">
    <property type="entry name" value="OKR_DC_1_C"/>
    <property type="match status" value="1"/>
</dbReference>
<gene>
    <name evidence="8" type="ORF">CaldiYA01_19520</name>
</gene>
<evidence type="ECO:0000313" key="9">
    <source>
        <dbReference type="Proteomes" id="UP000663623"/>
    </source>
</evidence>
<dbReference type="SUPFAM" id="SSF55904">
    <property type="entry name" value="Ornithine decarboxylase C-terminal domain"/>
    <property type="match status" value="1"/>
</dbReference>
<accession>A0ABN6EB03</accession>
<dbReference type="Proteomes" id="UP000663623">
    <property type="component" value="Chromosome"/>
</dbReference>
<dbReference type="InterPro" id="IPR015424">
    <property type="entry name" value="PyrdxlP-dep_Trfase"/>
</dbReference>
<dbReference type="InterPro" id="IPR000310">
    <property type="entry name" value="Orn/Lys/Arg_deCO2ase_major_dom"/>
</dbReference>
<dbReference type="InterPro" id="IPR008286">
    <property type="entry name" value="Prn/Lys/Arg_de-COase_C"/>
</dbReference>
<dbReference type="InterPro" id="IPR036633">
    <property type="entry name" value="Prn/Lys/Arg_de-COase_C_sf"/>
</dbReference>
<keyword evidence="9" id="KW-1185">Reference proteome</keyword>
<dbReference type="Gene3D" id="3.40.640.10">
    <property type="entry name" value="Type I PLP-dependent aspartate aminotransferase-like (Major domain)"/>
    <property type="match status" value="1"/>
</dbReference>
<keyword evidence="3" id="KW-0210">Decarboxylase</keyword>
<evidence type="ECO:0000313" key="8">
    <source>
        <dbReference type="EMBL" id="BCS81992.1"/>
    </source>
</evidence>
<dbReference type="PANTHER" id="PTHR43277">
    <property type="entry name" value="ARGININE DECARBOXYLASE"/>
    <property type="match status" value="1"/>
</dbReference>
<evidence type="ECO:0000256" key="5">
    <source>
        <dbReference type="ARBA" id="ARBA00023239"/>
    </source>
</evidence>
<keyword evidence="5" id="KW-0456">Lyase</keyword>
<dbReference type="SUPFAM" id="SSF53383">
    <property type="entry name" value="PLP-dependent transferases"/>
    <property type="match status" value="1"/>
</dbReference>
<dbReference type="Gene3D" id="3.90.100.10">
    <property type="entry name" value="Orn/Lys/Arg decarboxylase, C-terminal domain"/>
    <property type="match status" value="1"/>
</dbReference>
<organism evidence="8 9">
    <name type="scientific">Caldicellulosiruptor diazotrophicus</name>
    <dbReference type="NCBI Taxonomy" id="2806205"/>
    <lineage>
        <taxon>Bacteria</taxon>
        <taxon>Bacillati</taxon>
        <taxon>Bacillota</taxon>
        <taxon>Bacillota incertae sedis</taxon>
        <taxon>Caldicellulosiruptorales</taxon>
        <taxon>Caldicellulosiruptoraceae</taxon>
        <taxon>Caldicellulosiruptor</taxon>
    </lineage>
</organism>
<feature type="domain" description="Orn/Lys/Arg decarboxylases family 1 pyridoxal-P attachment site" evidence="6">
    <location>
        <begin position="27"/>
        <end position="294"/>
    </location>
</feature>
<evidence type="ECO:0000259" key="6">
    <source>
        <dbReference type="Pfam" id="PF01276"/>
    </source>
</evidence>
<dbReference type="PANTHER" id="PTHR43277:SF4">
    <property type="entry name" value="ARGININE DECARBOXYLASE"/>
    <property type="match status" value="1"/>
</dbReference>
<comment type="similarity">
    <text evidence="2">Belongs to the Orn/Lys/Arg decarboxylase class-I family.</text>
</comment>
<evidence type="ECO:0000256" key="4">
    <source>
        <dbReference type="ARBA" id="ARBA00022898"/>
    </source>
</evidence>
<evidence type="ECO:0000259" key="7">
    <source>
        <dbReference type="Pfam" id="PF03711"/>
    </source>
</evidence>
<dbReference type="InterPro" id="IPR052357">
    <property type="entry name" value="Orn_Lys_Arg_decarboxylase-I"/>
</dbReference>
<sequence length="464" mass="53289">MKLDQESMQRILDNLKIFNALKKYDFLRLHMPGHKGKEEIFPDAIKNIFPSFDVTETFCTDNLLDPKGYIKEFLEGINEFFGSNYSFLSLQGSTHLLQASIAAFSNPYDRILINRDAHKSIYNIAKILKLDIEYIYPQYDDSLGILTYIDEKHFESVVKNSKSQIVVITSPSYYGIEQNVKALSRIAKKYQKKLIVDQAHGGYYKFVGKKTALDSGADICILSLHKTLPCPNQSALLLSNLADNDNKKLSANLSYLHTTSPSYVLLAWTEYGIEFSKMFGRQLFKELERKLEKICKSVLEYTNYVYRDVDVLKLLLNFGKAGKNQSFVKSLLEKYSIVPELFDQNRILFYFSLVDALSNFEILESFFYDIIKEKGKGEPEKRFLSPPRPKKVLKVYEVDNAKKRRVKICEAEGFVCAQAIIPYPPGFPVVVEGEVIEKDTIEYLQELLGIEFIKKNEVDVVEEG</sequence>
<feature type="domain" description="Orn/Lys/Arg decarboxylase C-terminal" evidence="7">
    <location>
        <begin position="400"/>
        <end position="447"/>
    </location>
</feature>
<comment type="cofactor">
    <cofactor evidence="1">
        <name>pyridoxal 5'-phosphate</name>
        <dbReference type="ChEBI" id="CHEBI:597326"/>
    </cofactor>
</comment>
<evidence type="ECO:0000256" key="2">
    <source>
        <dbReference type="ARBA" id="ARBA00010671"/>
    </source>
</evidence>
<name>A0ABN6EB03_9FIRM</name>
<dbReference type="Pfam" id="PF01276">
    <property type="entry name" value="OKR_DC_1"/>
    <property type="match status" value="1"/>
</dbReference>
<evidence type="ECO:0000256" key="3">
    <source>
        <dbReference type="ARBA" id="ARBA00022793"/>
    </source>
</evidence>